<dbReference type="SUPFAM" id="SSF51445">
    <property type="entry name" value="(Trans)glycosidases"/>
    <property type="match status" value="1"/>
</dbReference>
<dbReference type="InterPro" id="IPR001764">
    <property type="entry name" value="Glyco_hydro_3_N"/>
</dbReference>
<evidence type="ECO:0000313" key="6">
    <source>
        <dbReference type="EMBL" id="MFD2839763.1"/>
    </source>
</evidence>
<dbReference type="Pfam" id="PF01915">
    <property type="entry name" value="Glyco_hydro_3_C"/>
    <property type="match status" value="1"/>
</dbReference>
<dbReference type="Proteomes" id="UP001597391">
    <property type="component" value="Unassembled WGS sequence"/>
</dbReference>
<dbReference type="SMART" id="SM01217">
    <property type="entry name" value="Fn3_like"/>
    <property type="match status" value="1"/>
</dbReference>
<feature type="compositionally biased region" description="Basic and acidic residues" evidence="4">
    <location>
        <begin position="15"/>
        <end position="28"/>
    </location>
</feature>
<reference evidence="7" key="1">
    <citation type="journal article" date="2019" name="Int. J. Syst. Evol. Microbiol.">
        <title>The Global Catalogue of Microorganisms (GCM) 10K type strain sequencing project: providing services to taxonomists for standard genome sequencing and annotation.</title>
        <authorList>
            <consortium name="The Broad Institute Genomics Platform"/>
            <consortium name="The Broad Institute Genome Sequencing Center for Infectious Disease"/>
            <person name="Wu L."/>
            <person name="Ma J."/>
        </authorList>
    </citation>
    <scope>NUCLEOTIDE SEQUENCE [LARGE SCALE GENOMIC DNA]</scope>
    <source>
        <strain evidence="7">KCTC 33576</strain>
    </source>
</reference>
<dbReference type="Gene3D" id="3.20.20.300">
    <property type="entry name" value="Glycoside hydrolase, family 3, N-terminal domain"/>
    <property type="match status" value="1"/>
</dbReference>
<protein>
    <submittedName>
        <fullName evidence="6">Glycoside hydrolase family 3 C-terminal domain-containing protein</fullName>
    </submittedName>
</protein>
<keyword evidence="2" id="KW-0732">Signal</keyword>
<dbReference type="GO" id="GO:0016787">
    <property type="term" value="F:hydrolase activity"/>
    <property type="evidence" value="ECO:0007669"/>
    <property type="project" value="UniProtKB-KW"/>
</dbReference>
<dbReference type="Gene3D" id="2.60.40.10">
    <property type="entry name" value="Immunoglobulins"/>
    <property type="match status" value="1"/>
</dbReference>
<dbReference type="InterPro" id="IPR013783">
    <property type="entry name" value="Ig-like_fold"/>
</dbReference>
<evidence type="ECO:0000313" key="7">
    <source>
        <dbReference type="Proteomes" id="UP001597391"/>
    </source>
</evidence>
<organism evidence="6 7">
    <name type="scientific">Populibacterium corticicola</name>
    <dbReference type="NCBI Taxonomy" id="1812826"/>
    <lineage>
        <taxon>Bacteria</taxon>
        <taxon>Bacillati</taxon>
        <taxon>Actinomycetota</taxon>
        <taxon>Actinomycetes</taxon>
        <taxon>Micrococcales</taxon>
        <taxon>Jonesiaceae</taxon>
        <taxon>Populibacterium</taxon>
    </lineage>
</organism>
<dbReference type="InterPro" id="IPR044993">
    <property type="entry name" value="BXL"/>
</dbReference>
<dbReference type="CDD" id="cd23343">
    <property type="entry name" value="beta-trefoil_FSCN_BglX-like"/>
    <property type="match status" value="1"/>
</dbReference>
<dbReference type="PANTHER" id="PTHR42721">
    <property type="entry name" value="SUGAR HYDROLASE-RELATED"/>
    <property type="match status" value="1"/>
</dbReference>
<dbReference type="Gene3D" id="3.40.50.1700">
    <property type="entry name" value="Glycoside hydrolase family 3 C-terminal domain"/>
    <property type="match status" value="1"/>
</dbReference>
<sequence>MPHLPSSSSNRAAHRGFDHFNDLDDPQTRQHGKAATTLLAHLTLEEKISLLHQFAPPIERLGLAAFHTGTEALHGMAWLGTATTYPQPVGLAAAWDQELLTRIGDAVATEVRAQHAKDPRVSLNVWAPVVNSLRHPLWGRNEEGYSEDPLLTGDCAIAYARGLTGRSGNGSAFWKTVPTLKHFLAYNNEVDRAVTSSDMRARVLHEYEFPAFSRPLAEGVIGAVMPSYNLVNGRPNHVAHGLLDTLRSWSTAPIAVVSDAAAPTNVVNLERYYPDAPASHAAMLEAGIDSFTDNDANAAPTLKAVRAALDSGTLDLRHVDQAVFRMLYLRSLTGEFVDNQHVAHHYQGAADPYAGITADAIDAPESRALAREAAAKSLVLLKNNGVFPLSDTTRVAVVGPLATATLHDWYSGTPPYLSTIGEAFTERYGTEQVIVDSGADRVAIYSPSSGRYLHVHNDGTLTASAQSGAEAETFELTDWGHGTTTLRAQSSGKLLQGGWIVSASADRVGGWVAQETFALHTHTDATVSLLHIGSGKWLRTQTGSQLVSGDSSDLAHAERFELDLLSSGIERVIAAAQQADVTIAAVGNDPHILGRETEDRPDLALPRSARALWRTVRAHSATAALTIVSSYPYALRSIADESDALVWSSHAGQEQGRGIVDVLSGDVEPQGRLAQEWVHDETCVPHILDYDIVSSSGTYWYNECEPDFEFGHGLSYTSVEYSALTLNEGAAETIPETTHHAAPVHASVTVRNTGERVAHEVVALYAALDFAAHPLGSPAPLRRLAGYTRVTLQPGQERTVTVPLFREAFEVWDVRGERLHVHPGTYRVWAGTSRRSLMEALWEVDSSLEYAPSPLLGVALRMDQFDAHHHIVHRDADRTGANCVAVAAGHSSGYVEFTNVDARSVKSISLDLARDTLGQVGDVSVSLHGAGDGSTVGAAHILGQVSGTAASVASDKYSWTETTLPVDLAALETALVREPLSTLRVTLHGNIRVRSITFS</sequence>
<dbReference type="Gene3D" id="2.60.120.380">
    <property type="match status" value="1"/>
</dbReference>
<accession>A0ABW5XCZ2</accession>
<gene>
    <name evidence="6" type="ORF">ACFSYH_04170</name>
</gene>
<comment type="similarity">
    <text evidence="1">Belongs to the glycosyl hydrolase 3 family.</text>
</comment>
<keyword evidence="7" id="KW-1185">Reference proteome</keyword>
<dbReference type="InterPro" id="IPR036962">
    <property type="entry name" value="Glyco_hydro_3_N_sf"/>
</dbReference>
<dbReference type="Pfam" id="PF00933">
    <property type="entry name" value="Glyco_hydro_3"/>
    <property type="match status" value="1"/>
</dbReference>
<dbReference type="InterPro" id="IPR026891">
    <property type="entry name" value="Fn3-like"/>
</dbReference>
<dbReference type="InterPro" id="IPR002772">
    <property type="entry name" value="Glyco_hydro_3_C"/>
</dbReference>
<feature type="region of interest" description="Disordered" evidence="4">
    <location>
        <begin position="1"/>
        <end position="29"/>
    </location>
</feature>
<dbReference type="EMBL" id="JBHUOP010000002">
    <property type="protein sequence ID" value="MFD2839763.1"/>
    <property type="molecule type" value="Genomic_DNA"/>
</dbReference>
<feature type="compositionally biased region" description="Polar residues" evidence="4">
    <location>
        <begin position="1"/>
        <end position="11"/>
    </location>
</feature>
<evidence type="ECO:0000259" key="5">
    <source>
        <dbReference type="SMART" id="SM01217"/>
    </source>
</evidence>
<dbReference type="RefSeq" id="WP_377465314.1">
    <property type="nucleotide sequence ID" value="NZ_JBHUOP010000002.1"/>
</dbReference>
<evidence type="ECO:0000256" key="2">
    <source>
        <dbReference type="ARBA" id="ARBA00022729"/>
    </source>
</evidence>
<evidence type="ECO:0000256" key="4">
    <source>
        <dbReference type="SAM" id="MobiDB-lite"/>
    </source>
</evidence>
<dbReference type="SUPFAM" id="SSF50405">
    <property type="entry name" value="Actin-crosslinking proteins"/>
    <property type="match status" value="1"/>
</dbReference>
<name>A0ABW5XCZ2_9MICO</name>
<dbReference type="InterPro" id="IPR008999">
    <property type="entry name" value="Actin-crosslinking"/>
</dbReference>
<proteinExistence type="inferred from homology"/>
<dbReference type="PRINTS" id="PR00133">
    <property type="entry name" value="GLHYDRLASE3"/>
</dbReference>
<dbReference type="SUPFAM" id="SSF52279">
    <property type="entry name" value="Beta-D-glucan exohydrolase, C-terminal domain"/>
    <property type="match status" value="1"/>
</dbReference>
<keyword evidence="3 6" id="KW-0378">Hydrolase</keyword>
<feature type="domain" description="Fibronectin type III-like" evidence="5">
    <location>
        <begin position="760"/>
        <end position="834"/>
    </location>
</feature>
<dbReference type="InterPro" id="IPR017853">
    <property type="entry name" value="GH"/>
</dbReference>
<dbReference type="PANTHER" id="PTHR42721:SF3">
    <property type="entry name" value="BETA-D-XYLOSIDASE 5-RELATED"/>
    <property type="match status" value="1"/>
</dbReference>
<dbReference type="InterPro" id="IPR036881">
    <property type="entry name" value="Glyco_hydro_3_C_sf"/>
</dbReference>
<evidence type="ECO:0000256" key="3">
    <source>
        <dbReference type="ARBA" id="ARBA00022801"/>
    </source>
</evidence>
<dbReference type="Pfam" id="PF14310">
    <property type="entry name" value="Fn3-like"/>
    <property type="match status" value="1"/>
</dbReference>
<evidence type="ECO:0000256" key="1">
    <source>
        <dbReference type="ARBA" id="ARBA00005336"/>
    </source>
</evidence>
<comment type="caution">
    <text evidence="6">The sequence shown here is derived from an EMBL/GenBank/DDBJ whole genome shotgun (WGS) entry which is preliminary data.</text>
</comment>